<comment type="catalytic activity">
    <reaction evidence="5 6">
        <text>[protein]-L-isoaspartate + S-adenosyl-L-methionine = [protein]-L-isoaspartate alpha-methyl ester + S-adenosyl-L-homocysteine</text>
        <dbReference type="Rhea" id="RHEA:12705"/>
        <dbReference type="Rhea" id="RHEA-COMP:12143"/>
        <dbReference type="Rhea" id="RHEA-COMP:12144"/>
        <dbReference type="ChEBI" id="CHEBI:57856"/>
        <dbReference type="ChEBI" id="CHEBI:59789"/>
        <dbReference type="ChEBI" id="CHEBI:90596"/>
        <dbReference type="ChEBI" id="CHEBI:90598"/>
        <dbReference type="EC" id="2.1.1.77"/>
    </reaction>
</comment>
<dbReference type="InterPro" id="IPR000682">
    <property type="entry name" value="PCMT"/>
</dbReference>
<evidence type="ECO:0000313" key="8">
    <source>
        <dbReference type="Proteomes" id="UP000734854"/>
    </source>
</evidence>
<name>A0A8J5HBV0_ZINOF</name>
<dbReference type="SUPFAM" id="SSF53335">
    <property type="entry name" value="S-adenosyl-L-methionine-dependent methyltransferases"/>
    <property type="match status" value="1"/>
</dbReference>
<dbReference type="PROSITE" id="PS01279">
    <property type="entry name" value="PCMT"/>
    <property type="match status" value="1"/>
</dbReference>
<evidence type="ECO:0000313" key="7">
    <source>
        <dbReference type="EMBL" id="KAG6524661.1"/>
    </source>
</evidence>
<keyword evidence="3 6" id="KW-0808">Transferase</keyword>
<dbReference type="Proteomes" id="UP000734854">
    <property type="component" value="Unassembled WGS sequence"/>
</dbReference>
<evidence type="ECO:0000256" key="1">
    <source>
        <dbReference type="ARBA" id="ARBA00005369"/>
    </source>
</evidence>
<evidence type="ECO:0000256" key="4">
    <source>
        <dbReference type="ARBA" id="ARBA00022691"/>
    </source>
</evidence>
<gene>
    <name evidence="7" type="ORF">ZIOFF_014596</name>
</gene>
<dbReference type="CDD" id="cd02440">
    <property type="entry name" value="AdoMet_MTases"/>
    <property type="match status" value="1"/>
</dbReference>
<dbReference type="NCBIfam" id="TIGR00080">
    <property type="entry name" value="pimt"/>
    <property type="match status" value="1"/>
</dbReference>
<sequence length="239" mass="25239">MGNELVRSSFMECNFEGSIDTNEGLVEQLKQYGAIQSNKVAEVMKTINRALFVPEGSPAYVDSPMPIGYNATISAPHMHATCLELLKEHLQPGMRALDIGSGTGYLTAGFALMVGPHGHAVGVEHIPELVASSISSIKKSAAASLLEDGVLSVHVGDGRLGWPELAPYDAIHVGAAAPEIPPALLEQLKPGGRMVIPVGSYFQDLKVVDKNADGSISVHSATSVRYVPLTSRGTQLQGN</sequence>
<keyword evidence="8" id="KW-1185">Reference proteome</keyword>
<dbReference type="GO" id="GO:0032259">
    <property type="term" value="P:methylation"/>
    <property type="evidence" value="ECO:0007669"/>
    <property type="project" value="UniProtKB-KW"/>
</dbReference>
<comment type="similarity">
    <text evidence="1 6">Belongs to the methyltransferase superfamily. L-isoaspartyl/D-aspartyl protein methyltransferase family.</text>
</comment>
<dbReference type="PANTHER" id="PTHR11579:SF28">
    <property type="entry name" value="PROTEIN-L-ISOASPARTATE O-METHYLTRANSFERASE 1"/>
    <property type="match status" value="1"/>
</dbReference>
<evidence type="ECO:0000256" key="5">
    <source>
        <dbReference type="ARBA" id="ARBA00029295"/>
    </source>
</evidence>
<dbReference type="EMBL" id="JACMSC010000004">
    <property type="protein sequence ID" value="KAG6524661.1"/>
    <property type="molecule type" value="Genomic_DNA"/>
</dbReference>
<dbReference type="GO" id="GO:0030091">
    <property type="term" value="P:protein repair"/>
    <property type="evidence" value="ECO:0007669"/>
    <property type="project" value="UniProtKB-ARBA"/>
</dbReference>
<dbReference type="GO" id="GO:0005737">
    <property type="term" value="C:cytoplasm"/>
    <property type="evidence" value="ECO:0007669"/>
    <property type="project" value="TreeGrafter"/>
</dbReference>
<evidence type="ECO:0000256" key="3">
    <source>
        <dbReference type="ARBA" id="ARBA00022679"/>
    </source>
</evidence>
<dbReference type="Pfam" id="PF01135">
    <property type="entry name" value="PCMT"/>
    <property type="match status" value="1"/>
</dbReference>
<dbReference type="Gene3D" id="3.40.50.150">
    <property type="entry name" value="Vaccinia Virus protein VP39"/>
    <property type="match status" value="1"/>
</dbReference>
<dbReference type="AlphaFoldDB" id="A0A8J5HBV0"/>
<organism evidence="7 8">
    <name type="scientific">Zingiber officinale</name>
    <name type="common">Ginger</name>
    <name type="synonym">Amomum zingiber</name>
    <dbReference type="NCBI Taxonomy" id="94328"/>
    <lineage>
        <taxon>Eukaryota</taxon>
        <taxon>Viridiplantae</taxon>
        <taxon>Streptophyta</taxon>
        <taxon>Embryophyta</taxon>
        <taxon>Tracheophyta</taxon>
        <taxon>Spermatophyta</taxon>
        <taxon>Magnoliopsida</taxon>
        <taxon>Liliopsida</taxon>
        <taxon>Zingiberales</taxon>
        <taxon>Zingiberaceae</taxon>
        <taxon>Zingiber</taxon>
    </lineage>
</organism>
<proteinExistence type="inferred from homology"/>
<comment type="caution">
    <text evidence="7">The sequence shown here is derived from an EMBL/GenBank/DDBJ whole genome shotgun (WGS) entry which is preliminary data.</text>
</comment>
<evidence type="ECO:0000256" key="2">
    <source>
        <dbReference type="ARBA" id="ARBA00022603"/>
    </source>
</evidence>
<dbReference type="GO" id="GO:0004719">
    <property type="term" value="F:protein-L-isoaspartate (D-aspartate) O-methyltransferase activity"/>
    <property type="evidence" value="ECO:0007669"/>
    <property type="project" value="UniProtKB-UniRule"/>
</dbReference>
<evidence type="ECO:0000256" key="6">
    <source>
        <dbReference type="RuleBase" id="RU003802"/>
    </source>
</evidence>
<dbReference type="PANTHER" id="PTHR11579">
    <property type="entry name" value="PROTEIN-L-ISOASPARTATE O-METHYLTRANSFERASE"/>
    <property type="match status" value="1"/>
</dbReference>
<accession>A0A8J5HBV0</accession>
<keyword evidence="4 6" id="KW-0949">S-adenosyl-L-methionine</keyword>
<protein>
    <recommendedName>
        <fullName evidence="6">Protein-L-isoaspartate O-methyltransferase</fullName>
        <ecNumber evidence="6">2.1.1.77</ecNumber>
    </recommendedName>
</protein>
<keyword evidence="2 6" id="KW-0489">Methyltransferase</keyword>
<dbReference type="InterPro" id="IPR029063">
    <property type="entry name" value="SAM-dependent_MTases_sf"/>
</dbReference>
<reference evidence="7 8" key="1">
    <citation type="submission" date="2020-08" db="EMBL/GenBank/DDBJ databases">
        <title>Plant Genome Project.</title>
        <authorList>
            <person name="Zhang R.-G."/>
        </authorList>
    </citation>
    <scope>NUCLEOTIDE SEQUENCE [LARGE SCALE GENOMIC DNA]</scope>
    <source>
        <tissue evidence="7">Rhizome</tissue>
    </source>
</reference>
<dbReference type="EC" id="2.1.1.77" evidence="6"/>
<dbReference type="FunFam" id="3.40.50.150:FF:000027">
    <property type="entry name" value="Protein-L-isoaspartate O-methyltransferase"/>
    <property type="match status" value="1"/>
</dbReference>